<keyword evidence="5 6" id="KW-0472">Membrane</keyword>
<feature type="domain" description="ComEC/Rec2-related protein" evidence="7">
    <location>
        <begin position="96"/>
        <end position="358"/>
    </location>
</feature>
<reference evidence="9" key="1">
    <citation type="submission" date="2023-07" db="EMBL/GenBank/DDBJ databases">
        <title>Marinomonas vulgaris A79, complete genome.</title>
        <authorList>
            <person name="Ying J.-J."/>
        </authorList>
    </citation>
    <scope>NUCLEOTIDE SEQUENCE [LARGE SCALE GENOMIC DNA]</scope>
    <source>
        <strain evidence="9">A79</strain>
    </source>
</reference>
<evidence type="ECO:0000313" key="8">
    <source>
        <dbReference type="EMBL" id="MBR7888513.1"/>
    </source>
</evidence>
<evidence type="ECO:0000256" key="3">
    <source>
        <dbReference type="ARBA" id="ARBA00022692"/>
    </source>
</evidence>
<protein>
    <submittedName>
        <fullName evidence="8">ComEC/Rec2 family competence protein</fullName>
    </submittedName>
</protein>
<proteinExistence type="predicted"/>
<evidence type="ECO:0000256" key="4">
    <source>
        <dbReference type="ARBA" id="ARBA00022989"/>
    </source>
</evidence>
<evidence type="ECO:0000256" key="5">
    <source>
        <dbReference type="ARBA" id="ARBA00023136"/>
    </source>
</evidence>
<dbReference type="InterPro" id="IPR052159">
    <property type="entry name" value="Competence_DNA_uptake"/>
</dbReference>
<evidence type="ECO:0000256" key="6">
    <source>
        <dbReference type="SAM" id="Phobius"/>
    </source>
</evidence>
<keyword evidence="2" id="KW-1003">Cell membrane</keyword>
<feature type="transmembrane region" description="Helical" evidence="6">
    <location>
        <begin position="155"/>
        <end position="175"/>
    </location>
</feature>
<dbReference type="PANTHER" id="PTHR30619:SF1">
    <property type="entry name" value="RECOMBINATION PROTEIN 2"/>
    <property type="match status" value="1"/>
</dbReference>
<dbReference type="RefSeq" id="WP_211535860.1">
    <property type="nucleotide sequence ID" value="NZ_JAGSSV010000005.1"/>
</dbReference>
<evidence type="ECO:0000313" key="9">
    <source>
        <dbReference type="Proteomes" id="UP000679722"/>
    </source>
</evidence>
<dbReference type="InterPro" id="IPR004477">
    <property type="entry name" value="ComEC_N"/>
</dbReference>
<gene>
    <name evidence="8" type="ORF">J9B83_06115</name>
</gene>
<feature type="transmembrane region" description="Helical" evidence="6">
    <location>
        <begin position="366"/>
        <end position="383"/>
    </location>
</feature>
<feature type="transmembrane region" description="Helical" evidence="6">
    <location>
        <begin position="251"/>
        <end position="270"/>
    </location>
</feature>
<comment type="subcellular location">
    <subcellularLocation>
        <location evidence="1">Cell membrane</location>
        <topology evidence="1">Multi-pass membrane protein</topology>
    </subcellularLocation>
</comment>
<accession>A0ABS5HAT8</accession>
<evidence type="ECO:0000259" key="7">
    <source>
        <dbReference type="Pfam" id="PF03772"/>
    </source>
</evidence>
<dbReference type="Pfam" id="PF03772">
    <property type="entry name" value="Competence"/>
    <property type="match status" value="1"/>
</dbReference>
<dbReference type="PANTHER" id="PTHR30619">
    <property type="entry name" value="DNA INTERNALIZATION/COMPETENCE PROTEIN COMEC/REC2"/>
    <property type="match status" value="1"/>
</dbReference>
<feature type="transmembrane region" description="Helical" evidence="6">
    <location>
        <begin position="182"/>
        <end position="202"/>
    </location>
</feature>
<feature type="transmembrane region" description="Helical" evidence="6">
    <location>
        <begin position="310"/>
        <end position="331"/>
    </location>
</feature>
<organism evidence="8 9">
    <name type="scientific">Marinomonas vulgaris</name>
    <dbReference type="NCBI Taxonomy" id="2823372"/>
    <lineage>
        <taxon>Bacteria</taxon>
        <taxon>Pseudomonadati</taxon>
        <taxon>Pseudomonadota</taxon>
        <taxon>Gammaproteobacteria</taxon>
        <taxon>Oceanospirillales</taxon>
        <taxon>Oceanospirillaceae</taxon>
        <taxon>Marinomonas</taxon>
    </lineage>
</organism>
<feature type="transmembrane region" description="Helical" evidence="6">
    <location>
        <begin position="276"/>
        <end position="298"/>
    </location>
</feature>
<feature type="transmembrane region" description="Helical" evidence="6">
    <location>
        <begin position="117"/>
        <end position="143"/>
    </location>
</feature>
<dbReference type="Proteomes" id="UP000679722">
    <property type="component" value="Unassembled WGS sequence"/>
</dbReference>
<keyword evidence="4 6" id="KW-1133">Transmembrane helix</keyword>
<name>A0ABS5HAT8_9GAMM</name>
<keyword evidence="9" id="KW-1185">Reference proteome</keyword>
<dbReference type="NCBIfam" id="TIGR00360">
    <property type="entry name" value="ComEC_N-term"/>
    <property type="match status" value="1"/>
</dbReference>
<feature type="transmembrane region" description="Helical" evidence="6">
    <location>
        <begin position="337"/>
        <end position="359"/>
    </location>
</feature>
<feature type="transmembrane region" description="Helical" evidence="6">
    <location>
        <begin position="222"/>
        <end position="239"/>
    </location>
</feature>
<evidence type="ECO:0000256" key="1">
    <source>
        <dbReference type="ARBA" id="ARBA00004651"/>
    </source>
</evidence>
<dbReference type="EMBL" id="JAGSSV010000005">
    <property type="protein sequence ID" value="MBR7888513.1"/>
    <property type="molecule type" value="Genomic_DNA"/>
</dbReference>
<keyword evidence="3 6" id="KW-0812">Transmembrane</keyword>
<sequence length="529" mass="60295">MTLHRLESPVPIYGHIDERAASLFKGEINQITRQDKAGNWWQKQLYITRQVAQIRVNFDADPTAALENSAKPRDRLRATLDERLSSFETWRFSKALLLGDNNLWSERDTWIVRTLGLAHLFVVSGLHTGFMFVIGRSISWLVWQSLPARLVLSGVTRWHCDGILVIPLLLGYAYVTGWGEPVVRAGIMLSVYMLARMLSLKVSPHRIISFALWLVLLVEPRSILSPGLWLSFSMVYLLVGYCQTSIKWTRLLMAQVMLSTASMVLILGWQEAISSASVLVNIVLIPLAAFVWFPVGIVSCLEVLLVSTSYVYMGLDWVLGFVVLGLEWAVFRLPLLFYTAFSTDVPRWIMLLLVLGWVYQSPLKRGVLSAAVIWLVIFLPSFFQHSRADLSLSNQQGQFVFRAQDSIALNASWAKEDMASLLLNPYFPHLHSDVLMMSPNRLADVSPQWLLSHDVAWILLQKPSPHVELFDALKVNWLIVDEEERLSFFFQNDGVVLQHSACVYSFFLFKSDTCKRVEKLESVLNYQQI</sequence>
<evidence type="ECO:0000256" key="2">
    <source>
        <dbReference type="ARBA" id="ARBA00022475"/>
    </source>
</evidence>
<comment type="caution">
    <text evidence="8">The sequence shown here is derived from an EMBL/GenBank/DDBJ whole genome shotgun (WGS) entry which is preliminary data.</text>
</comment>